<dbReference type="Proteomes" id="UP001212152">
    <property type="component" value="Unassembled WGS sequence"/>
</dbReference>
<dbReference type="InterPro" id="IPR036378">
    <property type="entry name" value="FAS1_dom_sf"/>
</dbReference>
<dbReference type="SUPFAM" id="SSF82153">
    <property type="entry name" value="FAS1 domain"/>
    <property type="match status" value="1"/>
</dbReference>
<dbReference type="AlphaFoldDB" id="A0AAD5TGP3"/>
<keyword evidence="1" id="KW-0732">Signal</keyword>
<dbReference type="Pfam" id="PF02469">
    <property type="entry name" value="Fasciclin"/>
    <property type="match status" value="1"/>
</dbReference>
<sequence>MRATLSLATVALLAASAHAVTILDAIRANPQLSLVAAGIAQHPEWAVGTAKTLVAPTDAAIQADRASGNLAPTQLGVFFLPTVAQTWKDVANYKVLHGADTSILFDNYVPMGPPEVHVRSSTAEGILTGYQQCDDGWLYTSPIAFEPSVVPSVAMLATPKADAFLALFQKIGAVNALNSLTGVTIFCPTDAAVAASAAQLNALAPNQLAYVLSAHIAVGAKYTTELDNGAWASINAVPLTLAVVGESSTVNGVAFGTLVDVPTAAGALHTLNSVIIPANIPAANPTAPIMLGNVNVATAPGASSAAAVPAAATSLPAAVLSAAPAAGTSSASQSIVYVTSTQDPVPASTAAATPKPAATASAAAVNSGSEKLVSAVGGAIVAGVVGIAAAAL</sequence>
<feature type="chain" id="PRO_5042257390" description="FAS1 domain-containing protein" evidence="1">
    <location>
        <begin position="20"/>
        <end position="392"/>
    </location>
</feature>
<comment type="caution">
    <text evidence="3">The sequence shown here is derived from an EMBL/GenBank/DDBJ whole genome shotgun (WGS) entry which is preliminary data.</text>
</comment>
<dbReference type="EMBL" id="JADGJQ010000058">
    <property type="protein sequence ID" value="KAJ3174924.1"/>
    <property type="molecule type" value="Genomic_DNA"/>
</dbReference>
<accession>A0AAD5TGP3</accession>
<evidence type="ECO:0000313" key="3">
    <source>
        <dbReference type="EMBL" id="KAJ3174924.1"/>
    </source>
</evidence>
<reference evidence="3" key="1">
    <citation type="submission" date="2020-05" db="EMBL/GenBank/DDBJ databases">
        <title>Phylogenomic resolution of chytrid fungi.</title>
        <authorList>
            <person name="Stajich J.E."/>
            <person name="Amses K."/>
            <person name="Simmons R."/>
            <person name="Seto K."/>
            <person name="Myers J."/>
            <person name="Bonds A."/>
            <person name="Quandt C.A."/>
            <person name="Barry K."/>
            <person name="Liu P."/>
            <person name="Grigoriev I."/>
            <person name="Longcore J.E."/>
            <person name="James T.Y."/>
        </authorList>
    </citation>
    <scope>NUCLEOTIDE SEQUENCE</scope>
    <source>
        <strain evidence="3">JEL0379</strain>
    </source>
</reference>
<dbReference type="InterPro" id="IPR000782">
    <property type="entry name" value="FAS1_domain"/>
</dbReference>
<protein>
    <recommendedName>
        <fullName evidence="2">FAS1 domain-containing protein</fullName>
    </recommendedName>
</protein>
<evidence type="ECO:0000313" key="4">
    <source>
        <dbReference type="Proteomes" id="UP001212152"/>
    </source>
</evidence>
<organism evidence="3 4">
    <name type="scientific">Geranomyces variabilis</name>
    <dbReference type="NCBI Taxonomy" id="109894"/>
    <lineage>
        <taxon>Eukaryota</taxon>
        <taxon>Fungi</taxon>
        <taxon>Fungi incertae sedis</taxon>
        <taxon>Chytridiomycota</taxon>
        <taxon>Chytridiomycota incertae sedis</taxon>
        <taxon>Chytridiomycetes</taxon>
        <taxon>Spizellomycetales</taxon>
        <taxon>Powellomycetaceae</taxon>
        <taxon>Geranomyces</taxon>
    </lineage>
</organism>
<keyword evidence="4" id="KW-1185">Reference proteome</keyword>
<dbReference type="SMART" id="SM00554">
    <property type="entry name" value="FAS1"/>
    <property type="match status" value="1"/>
</dbReference>
<evidence type="ECO:0000259" key="2">
    <source>
        <dbReference type="PROSITE" id="PS50213"/>
    </source>
</evidence>
<dbReference type="Gene3D" id="2.30.180.10">
    <property type="entry name" value="FAS1 domain"/>
    <property type="match status" value="1"/>
</dbReference>
<evidence type="ECO:0000256" key="1">
    <source>
        <dbReference type="SAM" id="SignalP"/>
    </source>
</evidence>
<feature type="domain" description="FAS1" evidence="2">
    <location>
        <begin position="148"/>
        <end position="275"/>
    </location>
</feature>
<dbReference type="PROSITE" id="PS50213">
    <property type="entry name" value="FAS1"/>
    <property type="match status" value="1"/>
</dbReference>
<feature type="signal peptide" evidence="1">
    <location>
        <begin position="1"/>
        <end position="19"/>
    </location>
</feature>
<name>A0AAD5TGP3_9FUNG</name>
<proteinExistence type="predicted"/>
<gene>
    <name evidence="3" type="ORF">HDU87_006590</name>
</gene>